<protein>
    <submittedName>
        <fullName evidence="2">Uncharacterized protein</fullName>
    </submittedName>
</protein>
<keyword evidence="1" id="KW-1133">Transmembrane helix</keyword>
<proteinExistence type="predicted"/>
<reference evidence="2" key="1">
    <citation type="journal article" date="2011" name="PLoS ONE">
        <title>Identification of novel Clostridium perfringens type E strains that carry an iota toxin plasmid with a functional enterotoxin gene.</title>
        <authorList>
            <person name="Miyamoto K."/>
            <person name="Yumine N."/>
            <person name="Mimura K."/>
            <person name="Nagahama M."/>
            <person name="Li J."/>
            <person name="McClane B.A."/>
            <person name="Akimoto S."/>
        </authorList>
    </citation>
    <scope>NUCLEOTIDE SEQUENCE</scope>
    <source>
        <strain evidence="2">PB-1</strain>
        <plasmid evidence="2">pCPPB-1</plasmid>
    </source>
</reference>
<accession>F7J0D4</accession>
<keyword evidence="1" id="KW-0472">Membrane</keyword>
<sequence length="53" mass="6478">MFILFFYSYNLYLSPFNILSICNLSFSKVYFSSFYFVFCSYSLSFTVFIYYKT</sequence>
<keyword evidence="2" id="KW-0614">Plasmid</keyword>
<geneLocation type="plasmid" evidence="2">
    <name>pCPPB-1</name>
</geneLocation>
<dbReference type="EMBL" id="AB604032">
    <property type="protein sequence ID" value="BAK40975.1"/>
    <property type="molecule type" value="Genomic_DNA"/>
</dbReference>
<evidence type="ECO:0000256" key="1">
    <source>
        <dbReference type="SAM" id="Phobius"/>
    </source>
</evidence>
<keyword evidence="1" id="KW-0812">Transmembrane</keyword>
<dbReference type="AlphaFoldDB" id="F7J0D4"/>
<organism evidence="2">
    <name type="scientific">Clostridium perfringens</name>
    <dbReference type="NCBI Taxonomy" id="1502"/>
    <lineage>
        <taxon>Bacteria</taxon>
        <taxon>Bacillati</taxon>
        <taxon>Bacillota</taxon>
        <taxon>Clostridia</taxon>
        <taxon>Eubacteriales</taxon>
        <taxon>Clostridiaceae</taxon>
        <taxon>Clostridium</taxon>
    </lineage>
</organism>
<name>F7J0D4_CLOPF</name>
<feature type="transmembrane region" description="Helical" evidence="1">
    <location>
        <begin position="33"/>
        <end position="51"/>
    </location>
</feature>
<evidence type="ECO:0000313" key="2">
    <source>
        <dbReference type="EMBL" id="BAK40975.1"/>
    </source>
</evidence>